<dbReference type="Proteomes" id="UP000623958">
    <property type="component" value="Unassembled WGS sequence"/>
</dbReference>
<dbReference type="AlphaFoldDB" id="A0A919F7A8"/>
<keyword evidence="6" id="KW-0732">Signal</keyword>
<feature type="domain" description="NlpC/P60" evidence="7">
    <location>
        <begin position="129"/>
        <end position="254"/>
    </location>
</feature>
<dbReference type="GO" id="GO:0006508">
    <property type="term" value="P:proteolysis"/>
    <property type="evidence" value="ECO:0007669"/>
    <property type="project" value="UniProtKB-KW"/>
</dbReference>
<proteinExistence type="inferred from homology"/>
<evidence type="ECO:0000256" key="1">
    <source>
        <dbReference type="ARBA" id="ARBA00007074"/>
    </source>
</evidence>
<sequence length="255" mass="26902">MTTDDQLKPGFAAPRRLSHPLRLLCSTALCMASLPALAQSPPPQIADVPGPAAEPAPPSSAAKPPAPARSRADAAATATLAALLPHLAGNDTIPLMDRSAMFAGDLSRLLANYDVSQSAVAAAEAAVNDSKVQVILKRAMTLLGTPYRWGGTSPDGFDCSGLVGYVFKTALGIELPRVSREMAHDGSGEIIKDRNALNAGDLVFFGKRGRIDHVGIYVGEGRFLHAPSRGKDVQIDSLASGYWSQKFMQARRVAM</sequence>
<dbReference type="InterPro" id="IPR051202">
    <property type="entry name" value="Peptidase_C40"/>
</dbReference>
<feature type="region of interest" description="Disordered" evidence="5">
    <location>
        <begin position="40"/>
        <end position="71"/>
    </location>
</feature>
<dbReference type="Pfam" id="PF00877">
    <property type="entry name" value="NLPC_P60"/>
    <property type="match status" value="1"/>
</dbReference>
<evidence type="ECO:0000256" key="2">
    <source>
        <dbReference type="ARBA" id="ARBA00022670"/>
    </source>
</evidence>
<comment type="similarity">
    <text evidence="1">Belongs to the peptidase C40 family.</text>
</comment>
<dbReference type="PROSITE" id="PS51935">
    <property type="entry name" value="NLPC_P60"/>
    <property type="match status" value="1"/>
</dbReference>
<evidence type="ECO:0000313" key="9">
    <source>
        <dbReference type="Proteomes" id="UP000623958"/>
    </source>
</evidence>
<evidence type="ECO:0000256" key="4">
    <source>
        <dbReference type="ARBA" id="ARBA00022807"/>
    </source>
</evidence>
<feature type="signal peptide" evidence="6">
    <location>
        <begin position="1"/>
        <end position="38"/>
    </location>
</feature>
<dbReference type="PANTHER" id="PTHR47053:SF1">
    <property type="entry name" value="MUREIN DD-ENDOPEPTIDASE MEPH-RELATED"/>
    <property type="match status" value="1"/>
</dbReference>
<keyword evidence="2" id="KW-0645">Protease</keyword>
<dbReference type="InterPro" id="IPR000064">
    <property type="entry name" value="NLP_P60_dom"/>
</dbReference>
<accession>A0A919F7A8</accession>
<feature type="compositionally biased region" description="Low complexity" evidence="5">
    <location>
        <begin position="40"/>
        <end position="51"/>
    </location>
</feature>
<reference evidence="8" key="1">
    <citation type="journal article" date="2014" name="Int. J. Syst. Evol. Microbiol.">
        <title>Complete genome sequence of Corynebacterium casei LMG S-19264T (=DSM 44701T), isolated from a smear-ripened cheese.</title>
        <authorList>
            <consortium name="US DOE Joint Genome Institute (JGI-PGF)"/>
            <person name="Walter F."/>
            <person name="Albersmeier A."/>
            <person name="Kalinowski J."/>
            <person name="Ruckert C."/>
        </authorList>
    </citation>
    <scope>NUCLEOTIDE SEQUENCE</scope>
    <source>
        <strain evidence="8">JCM 13306</strain>
    </source>
</reference>
<keyword evidence="9" id="KW-1185">Reference proteome</keyword>
<dbReference type="PANTHER" id="PTHR47053">
    <property type="entry name" value="MUREIN DD-ENDOPEPTIDASE MEPH-RELATED"/>
    <property type="match status" value="1"/>
</dbReference>
<organism evidence="8 9">
    <name type="scientific">Xanthomonas boreopolis</name>
    <dbReference type="NCBI Taxonomy" id="86183"/>
    <lineage>
        <taxon>Bacteria</taxon>
        <taxon>Pseudomonadati</taxon>
        <taxon>Pseudomonadota</taxon>
        <taxon>Gammaproteobacteria</taxon>
        <taxon>Lysobacterales</taxon>
        <taxon>Lysobacteraceae</taxon>
        <taxon>Xanthomonas</taxon>
    </lineage>
</organism>
<gene>
    <name evidence="8" type="ORF">GCM10009090_16750</name>
</gene>
<comment type="caution">
    <text evidence="8">The sequence shown here is derived from an EMBL/GenBank/DDBJ whole genome shotgun (WGS) entry which is preliminary data.</text>
</comment>
<dbReference type="RefSeq" id="WP_434029106.1">
    <property type="nucleotide sequence ID" value="NZ_BNBA01000011.1"/>
</dbReference>
<feature type="chain" id="PRO_5037080570" description="NlpC/P60 domain-containing protein" evidence="6">
    <location>
        <begin position="39"/>
        <end position="255"/>
    </location>
</feature>
<evidence type="ECO:0000256" key="5">
    <source>
        <dbReference type="SAM" id="MobiDB-lite"/>
    </source>
</evidence>
<evidence type="ECO:0000313" key="8">
    <source>
        <dbReference type="EMBL" id="GHH52613.1"/>
    </source>
</evidence>
<evidence type="ECO:0000256" key="6">
    <source>
        <dbReference type="SAM" id="SignalP"/>
    </source>
</evidence>
<dbReference type="SUPFAM" id="SSF54001">
    <property type="entry name" value="Cysteine proteinases"/>
    <property type="match status" value="1"/>
</dbReference>
<evidence type="ECO:0000256" key="3">
    <source>
        <dbReference type="ARBA" id="ARBA00022801"/>
    </source>
</evidence>
<evidence type="ECO:0000259" key="7">
    <source>
        <dbReference type="PROSITE" id="PS51935"/>
    </source>
</evidence>
<keyword evidence="3" id="KW-0378">Hydrolase</keyword>
<name>A0A919F7A8_9XANT</name>
<keyword evidence="4" id="KW-0788">Thiol protease</keyword>
<dbReference type="InterPro" id="IPR038765">
    <property type="entry name" value="Papain-like_cys_pep_sf"/>
</dbReference>
<dbReference type="GO" id="GO:0008234">
    <property type="term" value="F:cysteine-type peptidase activity"/>
    <property type="evidence" value="ECO:0007669"/>
    <property type="project" value="UniProtKB-KW"/>
</dbReference>
<reference evidence="8" key="2">
    <citation type="submission" date="2020-09" db="EMBL/GenBank/DDBJ databases">
        <authorList>
            <person name="Sun Q."/>
            <person name="Ohkuma M."/>
        </authorList>
    </citation>
    <scope>NUCLEOTIDE SEQUENCE</scope>
    <source>
        <strain evidence="8">JCM 13306</strain>
    </source>
</reference>
<dbReference type="Gene3D" id="3.90.1720.10">
    <property type="entry name" value="endopeptidase domain like (from Nostoc punctiforme)"/>
    <property type="match status" value="1"/>
</dbReference>
<protein>
    <recommendedName>
        <fullName evidence="7">NlpC/P60 domain-containing protein</fullName>
    </recommendedName>
</protein>
<dbReference type="EMBL" id="BNBA01000011">
    <property type="protein sequence ID" value="GHH52613.1"/>
    <property type="molecule type" value="Genomic_DNA"/>
</dbReference>